<evidence type="ECO:0000313" key="3">
    <source>
        <dbReference type="Proteomes" id="UP001556367"/>
    </source>
</evidence>
<evidence type="ECO:0000259" key="1">
    <source>
        <dbReference type="Pfam" id="PF03625"/>
    </source>
</evidence>
<dbReference type="CDD" id="cd14797">
    <property type="entry name" value="DUF302"/>
    <property type="match status" value="1"/>
</dbReference>
<sequence length="177" mass="19589">MPISKRTTSVHAQLVEYETHLPPTETNARLDRALNRAEAGKLLPLLASAQNKDDIVRDLTALIGESGFIYFSALPHHNWLNKYFEKPAEEQFPATTIYTLGNPLIAQTILKHDLHAGLGIPPRLLVLGTPGGGTKILYHLPSSIMVPDAKASEELYSALVALDERLERFVETVLEEN</sequence>
<name>A0ABR3J2B2_9AGAR</name>
<reference evidence="3" key="1">
    <citation type="submission" date="2024-06" db="EMBL/GenBank/DDBJ databases">
        <title>Multi-omics analyses provide insights into the biosynthesis of the anticancer antibiotic pleurotin in Hohenbuehelia grisea.</title>
        <authorList>
            <person name="Weaver J.A."/>
            <person name="Alberti F."/>
        </authorList>
    </citation>
    <scope>NUCLEOTIDE SEQUENCE [LARGE SCALE GENOMIC DNA]</scope>
    <source>
        <strain evidence="3">T-177</strain>
    </source>
</reference>
<keyword evidence="3" id="KW-1185">Reference proteome</keyword>
<accession>A0ABR3J2B2</accession>
<evidence type="ECO:0000313" key="2">
    <source>
        <dbReference type="EMBL" id="KAL0949777.1"/>
    </source>
</evidence>
<comment type="caution">
    <text evidence="2">The sequence shown here is derived from an EMBL/GenBank/DDBJ whole genome shotgun (WGS) entry which is preliminary data.</text>
</comment>
<dbReference type="Pfam" id="PF03625">
    <property type="entry name" value="DUF302"/>
    <property type="match status" value="1"/>
</dbReference>
<dbReference type="InterPro" id="IPR035923">
    <property type="entry name" value="TT1751-like_sf"/>
</dbReference>
<dbReference type="SUPFAM" id="SSF103247">
    <property type="entry name" value="TT1751-like"/>
    <property type="match status" value="1"/>
</dbReference>
<feature type="domain" description="DUF302" evidence="1">
    <location>
        <begin position="88"/>
        <end position="141"/>
    </location>
</feature>
<dbReference type="Proteomes" id="UP001556367">
    <property type="component" value="Unassembled WGS sequence"/>
</dbReference>
<gene>
    <name evidence="2" type="ORF">HGRIS_009816</name>
</gene>
<protein>
    <recommendedName>
        <fullName evidence="1">DUF302 domain-containing protein</fullName>
    </recommendedName>
</protein>
<proteinExistence type="predicted"/>
<organism evidence="2 3">
    <name type="scientific">Hohenbuehelia grisea</name>
    <dbReference type="NCBI Taxonomy" id="104357"/>
    <lineage>
        <taxon>Eukaryota</taxon>
        <taxon>Fungi</taxon>
        <taxon>Dikarya</taxon>
        <taxon>Basidiomycota</taxon>
        <taxon>Agaricomycotina</taxon>
        <taxon>Agaricomycetes</taxon>
        <taxon>Agaricomycetidae</taxon>
        <taxon>Agaricales</taxon>
        <taxon>Pleurotineae</taxon>
        <taxon>Pleurotaceae</taxon>
        <taxon>Hohenbuehelia</taxon>
    </lineage>
</organism>
<dbReference type="InterPro" id="IPR005180">
    <property type="entry name" value="DUF302"/>
</dbReference>
<dbReference type="EMBL" id="JASNQZ010000012">
    <property type="protein sequence ID" value="KAL0949777.1"/>
    <property type="molecule type" value="Genomic_DNA"/>
</dbReference>
<dbReference type="Gene3D" id="3.30.310.70">
    <property type="entry name" value="TT1751-like domain"/>
    <property type="match status" value="1"/>
</dbReference>